<keyword evidence="7" id="KW-0539">Nucleus</keyword>
<dbReference type="PANTHER" id="PTHR10880">
    <property type="entry name" value="MORTALITY FACTOR 4-LIKE PROTEIN"/>
    <property type="match status" value="1"/>
</dbReference>
<dbReference type="PIRSF" id="PIRSF038133">
    <property type="entry name" value="HAT_Nua4_EAF3/MRG15"/>
    <property type="match status" value="1"/>
</dbReference>
<feature type="compositionally biased region" description="Basic and acidic residues" evidence="8">
    <location>
        <begin position="178"/>
        <end position="190"/>
    </location>
</feature>
<dbReference type="SUPFAM" id="SSF54160">
    <property type="entry name" value="Chromo domain-like"/>
    <property type="match status" value="1"/>
</dbReference>
<evidence type="ECO:0000313" key="11">
    <source>
        <dbReference type="EMBL" id="VVT50619.1"/>
    </source>
</evidence>
<dbReference type="GO" id="GO:0006325">
    <property type="term" value="P:chromatin organization"/>
    <property type="evidence" value="ECO:0007669"/>
    <property type="project" value="UniProtKB-KW"/>
</dbReference>
<dbReference type="GO" id="GO:0006355">
    <property type="term" value="P:regulation of DNA-templated transcription"/>
    <property type="evidence" value="ECO:0007669"/>
    <property type="project" value="InterPro"/>
</dbReference>
<dbReference type="AlphaFoldDB" id="A0A5E8BHW0"/>
<evidence type="ECO:0000256" key="6">
    <source>
        <dbReference type="ARBA" id="ARBA00023163"/>
    </source>
</evidence>
<evidence type="ECO:0000256" key="4">
    <source>
        <dbReference type="ARBA" id="ARBA00022853"/>
    </source>
</evidence>
<keyword evidence="4" id="KW-0156">Chromatin regulator</keyword>
<dbReference type="GeneID" id="43581642"/>
<feature type="domain" description="MRG" evidence="9">
    <location>
        <begin position="201"/>
        <end position="372"/>
    </location>
</feature>
<dbReference type="InterPro" id="IPR038217">
    <property type="entry name" value="MRG_C_sf"/>
</dbReference>
<dbReference type="Gene3D" id="2.30.30.140">
    <property type="match status" value="1"/>
</dbReference>
<sequence length="385" mass="43801">MAPPSFPHKCLAFHGPMLYEAKTIKIWDPEEQTVRTKSSETSGEPYFTKDEIPSDLPPELETKVAYYIHYKGWKSTWDEWVSDDRVLAWNEENLRTQKELKTIALAAANKRRQGTGSVAISVVSGSHNGPNGSSVPDNVINGDSAHDNSANGHHGDCDDDPDGITRGSPSVDHVAGTKRRESSHKDEVVHSGRTTKRGRNLDLDLEKEEDYIRKPEVSLTVPDPLKSVLVDDWEYITKEHQVVPLPREITVADMLDMYRKSVGKKKPGTAEYDIFEEVLAGVKLYFDRALGNILLYRFERQQYLSIKQKYPDKPASEIYGPEHLLRLFVSFPALIAQTNMDQQSIGVLREHLQDLLRYMADHKKKLFLKDYKNTSPQYEAISRSF</sequence>
<keyword evidence="6" id="KW-0804">Transcription</keyword>
<dbReference type="InterPro" id="IPR053820">
    <property type="entry name" value="MSL3_chromo-like"/>
</dbReference>
<dbReference type="EMBL" id="CABVLU010000002">
    <property type="protein sequence ID" value="VVT50619.1"/>
    <property type="molecule type" value="Genomic_DNA"/>
</dbReference>
<evidence type="ECO:0000259" key="10">
    <source>
        <dbReference type="Pfam" id="PF22732"/>
    </source>
</evidence>
<dbReference type="Pfam" id="PF05712">
    <property type="entry name" value="MRG"/>
    <property type="match status" value="1"/>
</dbReference>
<keyword evidence="12" id="KW-1185">Reference proteome</keyword>
<dbReference type="PANTHER" id="PTHR10880:SF15">
    <property type="entry name" value="MSL COMPLEX SUBUNIT 3"/>
    <property type="match status" value="1"/>
</dbReference>
<feature type="region of interest" description="Disordered" evidence="8">
    <location>
        <begin position="121"/>
        <end position="197"/>
    </location>
</feature>
<evidence type="ECO:0000256" key="3">
    <source>
        <dbReference type="ARBA" id="ARBA00018505"/>
    </source>
</evidence>
<evidence type="ECO:0000256" key="7">
    <source>
        <dbReference type="ARBA" id="ARBA00023242"/>
    </source>
</evidence>
<dbReference type="PROSITE" id="PS51640">
    <property type="entry name" value="MRG"/>
    <property type="match status" value="1"/>
</dbReference>
<protein>
    <recommendedName>
        <fullName evidence="3">Chromatin modification-related protein EAF3</fullName>
    </recommendedName>
</protein>
<dbReference type="GO" id="GO:0032221">
    <property type="term" value="C:Rpd3S complex"/>
    <property type="evidence" value="ECO:0007669"/>
    <property type="project" value="TreeGrafter"/>
</dbReference>
<comment type="similarity">
    <text evidence="2">Belongs to the MRG family.</text>
</comment>
<evidence type="ECO:0000256" key="2">
    <source>
        <dbReference type="ARBA" id="ARBA00009093"/>
    </source>
</evidence>
<dbReference type="Pfam" id="PF22732">
    <property type="entry name" value="MSL3_chromo-like"/>
    <property type="match status" value="1"/>
</dbReference>
<accession>A0A5E8BHW0</accession>
<dbReference type="OrthoDB" id="124855at2759"/>
<dbReference type="Proteomes" id="UP000398389">
    <property type="component" value="Unassembled WGS sequence"/>
</dbReference>
<evidence type="ECO:0000313" key="12">
    <source>
        <dbReference type="Proteomes" id="UP000398389"/>
    </source>
</evidence>
<evidence type="ECO:0000256" key="8">
    <source>
        <dbReference type="SAM" id="MobiDB-lite"/>
    </source>
</evidence>
<evidence type="ECO:0000259" key="9">
    <source>
        <dbReference type="Pfam" id="PF05712"/>
    </source>
</evidence>
<keyword evidence="5" id="KW-0805">Transcription regulation</keyword>
<name>A0A5E8BHW0_9ASCO</name>
<feature type="region of interest" description="Disordered" evidence="8">
    <location>
        <begin position="34"/>
        <end position="54"/>
    </location>
</feature>
<dbReference type="InterPro" id="IPR026541">
    <property type="entry name" value="MRG_dom"/>
</dbReference>
<dbReference type="GO" id="GO:0035267">
    <property type="term" value="C:NuA4 histone acetyltransferase complex"/>
    <property type="evidence" value="ECO:0007669"/>
    <property type="project" value="TreeGrafter"/>
</dbReference>
<dbReference type="RefSeq" id="XP_031853433.1">
    <property type="nucleotide sequence ID" value="XM_031997542.1"/>
</dbReference>
<dbReference type="InterPro" id="IPR016197">
    <property type="entry name" value="Chromo-like_dom_sf"/>
</dbReference>
<evidence type="ECO:0000256" key="1">
    <source>
        <dbReference type="ARBA" id="ARBA00004123"/>
    </source>
</evidence>
<evidence type="ECO:0000256" key="5">
    <source>
        <dbReference type="ARBA" id="ARBA00023015"/>
    </source>
</evidence>
<feature type="compositionally biased region" description="Polar residues" evidence="8">
    <location>
        <begin position="121"/>
        <end position="136"/>
    </location>
</feature>
<reference evidence="11 12" key="1">
    <citation type="submission" date="2019-09" db="EMBL/GenBank/DDBJ databases">
        <authorList>
            <person name="Brejova B."/>
        </authorList>
    </citation>
    <scope>NUCLEOTIDE SEQUENCE [LARGE SCALE GENOMIC DNA]</scope>
</reference>
<gene>
    <name evidence="11" type="ORF">SAPINGB_P002824</name>
</gene>
<dbReference type="InterPro" id="IPR008676">
    <property type="entry name" value="MRG"/>
</dbReference>
<feature type="domain" description="MSL3 chromodomain-like" evidence="10">
    <location>
        <begin position="62"/>
        <end position="101"/>
    </location>
</feature>
<comment type="subcellular location">
    <subcellularLocation>
        <location evidence="1">Nucleus</location>
    </subcellularLocation>
</comment>
<dbReference type="Gene3D" id="1.10.274.30">
    <property type="entry name" value="MRG domain"/>
    <property type="match status" value="1"/>
</dbReference>
<organism evidence="11 12">
    <name type="scientific">Magnusiomyces paraingens</name>
    <dbReference type="NCBI Taxonomy" id="2606893"/>
    <lineage>
        <taxon>Eukaryota</taxon>
        <taxon>Fungi</taxon>
        <taxon>Dikarya</taxon>
        <taxon>Ascomycota</taxon>
        <taxon>Saccharomycotina</taxon>
        <taxon>Dipodascomycetes</taxon>
        <taxon>Dipodascales</taxon>
        <taxon>Dipodascaceae</taxon>
        <taxon>Magnusiomyces</taxon>
    </lineage>
</organism>
<proteinExistence type="inferred from homology"/>